<evidence type="ECO:0000256" key="1">
    <source>
        <dbReference type="ARBA" id="ARBA00005836"/>
    </source>
</evidence>
<evidence type="ECO:0000259" key="4">
    <source>
        <dbReference type="Pfam" id="PF19290"/>
    </source>
</evidence>
<proteinExistence type="inferred from homology"/>
<comment type="caution">
    <text evidence="5">The sequence shown here is derived from an EMBL/GenBank/DDBJ whole genome shotgun (WGS) entry which is preliminary data.</text>
</comment>
<comment type="similarity">
    <text evidence="1">Belongs to the peptidase U62 family.</text>
</comment>
<dbReference type="Pfam" id="PF01523">
    <property type="entry name" value="PmbA_TldD_1st"/>
    <property type="match status" value="1"/>
</dbReference>
<dbReference type="Gene3D" id="3.30.2290.10">
    <property type="entry name" value="PmbA/TldD superfamily"/>
    <property type="match status" value="1"/>
</dbReference>
<dbReference type="InterPro" id="IPR045569">
    <property type="entry name" value="Metalloprtase-TldD/E_C"/>
</dbReference>
<dbReference type="InterPro" id="IPR045570">
    <property type="entry name" value="Metalloprtase-TldD/E_cen_dom"/>
</dbReference>
<feature type="domain" description="Metalloprotease TldD/E central" evidence="4">
    <location>
        <begin position="136"/>
        <end position="206"/>
    </location>
</feature>
<dbReference type="PANTHER" id="PTHR43666:SF1">
    <property type="entry name" value="CONSERVED PROTEIN"/>
    <property type="match status" value="1"/>
</dbReference>
<dbReference type="InterPro" id="IPR002510">
    <property type="entry name" value="Metalloprtase-TldD/E_N"/>
</dbReference>
<dbReference type="PATRIC" id="fig|1703775.3.peg.355"/>
<reference evidence="5 6" key="1">
    <citation type="journal article" date="2015" name="Microbiome">
        <title>Genomic resolution of linkages in carbon, nitrogen, and sulfur cycling among widespread estuary sediment bacteria.</title>
        <authorList>
            <person name="Baker B.J."/>
            <person name="Lazar C.S."/>
            <person name="Teske A.P."/>
            <person name="Dick G.J."/>
        </authorList>
    </citation>
    <scope>NUCLEOTIDE SEQUENCE [LARGE SCALE GENOMIC DNA]</scope>
    <source>
        <strain evidence="5">DG_54_3</strain>
    </source>
</reference>
<dbReference type="PANTHER" id="PTHR43666">
    <property type="entry name" value="TLDD PROTEIN"/>
    <property type="match status" value="1"/>
</dbReference>
<dbReference type="EMBL" id="LIZX01000103">
    <property type="protein sequence ID" value="KPJ65751.1"/>
    <property type="molecule type" value="Genomic_DNA"/>
</dbReference>
<dbReference type="Proteomes" id="UP000051861">
    <property type="component" value="Unassembled WGS sequence"/>
</dbReference>
<dbReference type="AlphaFoldDB" id="A0A0S7XTK2"/>
<dbReference type="InterPro" id="IPR035068">
    <property type="entry name" value="TldD/PmbA_N"/>
</dbReference>
<protein>
    <recommendedName>
        <fullName evidence="7">TldD/PmbA family protein</fullName>
    </recommendedName>
</protein>
<dbReference type="SUPFAM" id="SSF111283">
    <property type="entry name" value="Putative modulator of DNA gyrase, PmbA/TldD"/>
    <property type="match status" value="1"/>
</dbReference>
<evidence type="ECO:0000259" key="3">
    <source>
        <dbReference type="Pfam" id="PF19289"/>
    </source>
</evidence>
<evidence type="ECO:0008006" key="7">
    <source>
        <dbReference type="Google" id="ProtNLM"/>
    </source>
</evidence>
<evidence type="ECO:0000313" key="5">
    <source>
        <dbReference type="EMBL" id="KPJ65751.1"/>
    </source>
</evidence>
<dbReference type="Pfam" id="PF19289">
    <property type="entry name" value="PmbA_TldD_3rd"/>
    <property type="match status" value="1"/>
</dbReference>
<dbReference type="InterPro" id="IPR036059">
    <property type="entry name" value="TldD/PmbA_sf"/>
</dbReference>
<name>A0A0S7XTK2_UNCSA</name>
<accession>A0A0S7XTK2</accession>
<feature type="domain" description="Metalloprotease TldD/E N-terminal" evidence="2">
    <location>
        <begin position="24"/>
        <end position="87"/>
    </location>
</feature>
<dbReference type="GO" id="GO:0006508">
    <property type="term" value="P:proteolysis"/>
    <property type="evidence" value="ECO:0007669"/>
    <property type="project" value="InterPro"/>
</dbReference>
<dbReference type="Pfam" id="PF19290">
    <property type="entry name" value="PmbA_TldD_2nd"/>
    <property type="match status" value="1"/>
</dbReference>
<evidence type="ECO:0000259" key="2">
    <source>
        <dbReference type="Pfam" id="PF01523"/>
    </source>
</evidence>
<feature type="domain" description="Metalloprotease TldD/E C-terminal" evidence="3">
    <location>
        <begin position="218"/>
        <end position="445"/>
    </location>
</feature>
<organism evidence="5 6">
    <name type="scientific">candidate division WOR-1 bacterium DG_54_3</name>
    <dbReference type="NCBI Taxonomy" id="1703775"/>
    <lineage>
        <taxon>Bacteria</taxon>
        <taxon>Bacillati</taxon>
        <taxon>Saganbacteria</taxon>
    </lineage>
</organism>
<sequence>MIGKEKILDNLSSVVKKSEVDQTEAVYIGGESGLTRFANSTIHQNVFEANSKVYFRAALGKKIGVAATNSFIKADLEKALSNAIEIAKNQKENPDFPGLPSQKDALSLNTYFDKTARFTPMQRAQEIKKIFDQIKVHNLTAAGSFSTGQTEIAVVNTNGVDCYQPLTSTFLNIVVTGDNSSGYADCLSRNVEDINAENLAQIAIKKCLESKDPKVLEPGEYDVVLEPTAVAALLEWMNYIGFGSKPFQEGTSFLSNRIGQKIMGKDVTIYDDGNDQSAIAFPFDFEGVPKQKVTLVEKGVAKGVVYDSISAHKDKVKSTGHALTPDSAEGALALNVFVEPGDSSLDKMIESVDRGLLVTRFHYINGLLDTTNALLTGMTRDGTFLIENGKVKHGIKNLRFTESMLKAFSNVVQISKDRKIVNSWWGDVGCVVAPAMLMKSFKFTGKTEF</sequence>
<gene>
    <name evidence="5" type="ORF">AMJ44_09565</name>
</gene>
<dbReference type="GO" id="GO:0008237">
    <property type="term" value="F:metallopeptidase activity"/>
    <property type="evidence" value="ECO:0007669"/>
    <property type="project" value="InterPro"/>
</dbReference>
<evidence type="ECO:0000313" key="6">
    <source>
        <dbReference type="Proteomes" id="UP000051861"/>
    </source>
</evidence>